<organism evidence="3 4">
    <name type="scientific">Actinocrispum wychmicini</name>
    <dbReference type="NCBI Taxonomy" id="1213861"/>
    <lineage>
        <taxon>Bacteria</taxon>
        <taxon>Bacillati</taxon>
        <taxon>Actinomycetota</taxon>
        <taxon>Actinomycetes</taxon>
        <taxon>Pseudonocardiales</taxon>
        <taxon>Pseudonocardiaceae</taxon>
        <taxon>Actinocrispum</taxon>
    </lineage>
</organism>
<dbReference type="OrthoDB" id="3543412at2"/>
<dbReference type="PANTHER" id="PTHR38441">
    <property type="entry name" value="INTEGRAL MEMBRANE PROTEIN-RELATED"/>
    <property type="match status" value="1"/>
</dbReference>
<keyword evidence="2" id="KW-1133">Transmembrane helix</keyword>
<evidence type="ECO:0000313" key="3">
    <source>
        <dbReference type="EMBL" id="TCO53697.1"/>
    </source>
</evidence>
<accession>A0A4R2J6K5</accession>
<keyword evidence="2" id="KW-0472">Membrane</keyword>
<dbReference type="Proteomes" id="UP000295680">
    <property type="component" value="Unassembled WGS sequence"/>
</dbReference>
<evidence type="ECO:0000313" key="4">
    <source>
        <dbReference type="Proteomes" id="UP000295680"/>
    </source>
</evidence>
<dbReference type="InterPro" id="IPR007436">
    <property type="entry name" value="DUF485"/>
</dbReference>
<sequence length="116" mass="13176">MKTVPSFSEDHDFPPPEDPGPDFTAIHRSPEFIALRRRLTRFVLPMTGLFLTWYLTYVLLAAYAHDFMSTRVFGNITVGLLLGLSQFLTTVAIMLGYLRFARRTLDPAIAELRAGR</sequence>
<dbReference type="RefSeq" id="WP_132123653.1">
    <property type="nucleotide sequence ID" value="NZ_SLWS01000010.1"/>
</dbReference>
<name>A0A4R2J6K5_9PSEU</name>
<dbReference type="PANTHER" id="PTHR38441:SF1">
    <property type="entry name" value="MEMBRANE PROTEIN"/>
    <property type="match status" value="1"/>
</dbReference>
<keyword evidence="2" id="KW-0812">Transmembrane</keyword>
<proteinExistence type="predicted"/>
<reference evidence="3 4" key="1">
    <citation type="submission" date="2019-03" db="EMBL/GenBank/DDBJ databases">
        <title>Genomic Encyclopedia of Type Strains, Phase IV (KMG-IV): sequencing the most valuable type-strain genomes for metagenomic binning, comparative biology and taxonomic classification.</title>
        <authorList>
            <person name="Goeker M."/>
        </authorList>
    </citation>
    <scope>NUCLEOTIDE SEQUENCE [LARGE SCALE GENOMIC DNA]</scope>
    <source>
        <strain evidence="3 4">DSM 45934</strain>
    </source>
</reference>
<comment type="caution">
    <text evidence="3">The sequence shown here is derived from an EMBL/GenBank/DDBJ whole genome shotgun (WGS) entry which is preliminary data.</text>
</comment>
<keyword evidence="4" id="KW-1185">Reference proteome</keyword>
<feature type="region of interest" description="Disordered" evidence="1">
    <location>
        <begin position="1"/>
        <end position="23"/>
    </location>
</feature>
<protein>
    <submittedName>
        <fullName evidence="3">Uncharacterized membrane protein (DUF485 family)</fullName>
    </submittedName>
</protein>
<evidence type="ECO:0000256" key="1">
    <source>
        <dbReference type="SAM" id="MobiDB-lite"/>
    </source>
</evidence>
<evidence type="ECO:0000256" key="2">
    <source>
        <dbReference type="SAM" id="Phobius"/>
    </source>
</evidence>
<dbReference type="Pfam" id="PF04341">
    <property type="entry name" value="DUF485"/>
    <property type="match status" value="1"/>
</dbReference>
<gene>
    <name evidence="3" type="ORF">EV192_110287</name>
</gene>
<feature type="transmembrane region" description="Helical" evidence="2">
    <location>
        <begin position="42"/>
        <end position="64"/>
    </location>
</feature>
<feature type="transmembrane region" description="Helical" evidence="2">
    <location>
        <begin position="76"/>
        <end position="98"/>
    </location>
</feature>
<dbReference type="AlphaFoldDB" id="A0A4R2J6K5"/>
<dbReference type="EMBL" id="SLWS01000010">
    <property type="protein sequence ID" value="TCO53697.1"/>
    <property type="molecule type" value="Genomic_DNA"/>
</dbReference>